<dbReference type="EMBL" id="JBHTBX010000013">
    <property type="protein sequence ID" value="MFC7436032.1"/>
    <property type="molecule type" value="Genomic_DNA"/>
</dbReference>
<proteinExistence type="predicted"/>
<name>A0ABW2RD40_9BURK</name>
<evidence type="ECO:0000313" key="3">
    <source>
        <dbReference type="Proteomes" id="UP001596495"/>
    </source>
</evidence>
<accession>A0ABW2RD40</accession>
<comment type="caution">
    <text evidence="2">The sequence shown here is derived from an EMBL/GenBank/DDBJ whole genome shotgun (WGS) entry which is preliminary data.</text>
</comment>
<evidence type="ECO:0000313" key="2">
    <source>
        <dbReference type="EMBL" id="MFC7436032.1"/>
    </source>
</evidence>
<sequence>MGPRTIKGRHVVLGLLERVNRHKSIAALVHGGTPGPELFAAQWAAEKGLRVACCAADWVTHQELGAVERNRRMIEHYQPDGVIVFSGAVFGEDLAARAGAAKIPVMKV</sequence>
<reference evidence="3" key="1">
    <citation type="journal article" date="2019" name="Int. J. Syst. Evol. Microbiol.">
        <title>The Global Catalogue of Microorganisms (GCM) 10K type strain sequencing project: providing services to taxonomists for standard genome sequencing and annotation.</title>
        <authorList>
            <consortium name="The Broad Institute Genomics Platform"/>
            <consortium name="The Broad Institute Genome Sequencing Center for Infectious Disease"/>
            <person name="Wu L."/>
            <person name="Ma J."/>
        </authorList>
    </citation>
    <scope>NUCLEOTIDE SEQUENCE [LARGE SCALE GENOMIC DNA]</scope>
    <source>
        <strain evidence="3">CCUG 54518</strain>
    </source>
</reference>
<protein>
    <submittedName>
        <fullName evidence="2">SLOG family protein</fullName>
    </submittedName>
</protein>
<dbReference type="Proteomes" id="UP001596495">
    <property type="component" value="Unassembled WGS sequence"/>
</dbReference>
<dbReference type="Pfam" id="PF10686">
    <property type="entry name" value="YAcAr"/>
    <property type="match status" value="1"/>
</dbReference>
<keyword evidence="3" id="KW-1185">Reference proteome</keyword>
<dbReference type="InterPro" id="IPR019627">
    <property type="entry name" value="YAcAr"/>
</dbReference>
<dbReference type="RefSeq" id="WP_382259382.1">
    <property type="nucleotide sequence ID" value="NZ_JBHTBX010000013.1"/>
</dbReference>
<feature type="domain" description="YspA cpYpsA-related SLOG" evidence="1">
    <location>
        <begin position="2"/>
        <end position="61"/>
    </location>
</feature>
<evidence type="ECO:0000259" key="1">
    <source>
        <dbReference type="Pfam" id="PF10686"/>
    </source>
</evidence>
<gene>
    <name evidence="2" type="ORF">ACFQNJ_16070</name>
</gene>
<organism evidence="2 3">
    <name type="scientific">Hydrogenophaga bisanensis</name>
    <dbReference type="NCBI Taxonomy" id="439611"/>
    <lineage>
        <taxon>Bacteria</taxon>
        <taxon>Pseudomonadati</taxon>
        <taxon>Pseudomonadota</taxon>
        <taxon>Betaproteobacteria</taxon>
        <taxon>Burkholderiales</taxon>
        <taxon>Comamonadaceae</taxon>
        <taxon>Hydrogenophaga</taxon>
    </lineage>
</organism>